<dbReference type="EMBL" id="CP095053">
    <property type="protein sequence ID" value="UOR03751.1"/>
    <property type="molecule type" value="Genomic_DNA"/>
</dbReference>
<keyword evidence="2" id="KW-1185">Reference proteome</keyword>
<dbReference type="KEGG" id="haei:MUN82_12420"/>
<sequence>MQTLFSFPFLTVYLHTGPFPALETHWRSFATSTEFRDSIEQAVHLGIQHQVKGWIADDRQLGAVRPRDLDWVYNDALLPLDQAGLLRFALLESQDTLNRHTIAKVYTRAEPAVSFEIRTFQDITLARAWAKGID</sequence>
<name>A0A8T9SQW8_9BACT</name>
<reference evidence="1 2" key="1">
    <citation type="submission" date="2022-04" db="EMBL/GenBank/DDBJ databases">
        <title>Hymenobacter sp. isolated from the air.</title>
        <authorList>
            <person name="Won M."/>
            <person name="Lee C.-M."/>
            <person name="Woen H.-Y."/>
            <person name="Kwon S.-W."/>
        </authorList>
    </citation>
    <scope>NUCLEOTIDE SEQUENCE [LARGE SCALE GENOMIC DNA]</scope>
    <source>
        <strain evidence="2">5413 J-13</strain>
    </source>
</reference>
<dbReference type="Proteomes" id="UP000829925">
    <property type="component" value="Chromosome"/>
</dbReference>
<dbReference type="AlphaFoldDB" id="A0A8T9SQW8"/>
<organism evidence="1 2">
    <name type="scientific">Hymenobacter aerilatus</name>
    <dbReference type="NCBI Taxonomy" id="2932251"/>
    <lineage>
        <taxon>Bacteria</taxon>
        <taxon>Pseudomonadati</taxon>
        <taxon>Bacteroidota</taxon>
        <taxon>Cytophagia</taxon>
        <taxon>Cytophagales</taxon>
        <taxon>Hymenobacteraceae</taxon>
        <taxon>Hymenobacter</taxon>
    </lineage>
</organism>
<proteinExistence type="predicted"/>
<accession>A0A8T9SQW8</accession>
<evidence type="ECO:0008006" key="3">
    <source>
        <dbReference type="Google" id="ProtNLM"/>
    </source>
</evidence>
<protein>
    <recommendedName>
        <fullName evidence="3">STAS/SEC14 domain-containing protein</fullName>
    </recommendedName>
</protein>
<dbReference type="RefSeq" id="WP_245090827.1">
    <property type="nucleotide sequence ID" value="NZ_CP095053.1"/>
</dbReference>
<evidence type="ECO:0000313" key="2">
    <source>
        <dbReference type="Proteomes" id="UP000829925"/>
    </source>
</evidence>
<evidence type="ECO:0000313" key="1">
    <source>
        <dbReference type="EMBL" id="UOR03751.1"/>
    </source>
</evidence>
<gene>
    <name evidence="1" type="ORF">MUN82_12420</name>
</gene>